<protein>
    <submittedName>
        <fullName evidence="1">Uncharacterized protein</fullName>
    </submittedName>
</protein>
<accession>A0ACB6QL19</accession>
<sequence length="148" mass="16324">FNCRSRDLKFSDTTPLLQLWLPEIYPDAHLTYVRSASESSKKTFAIRVKTGIARLDLAEGEEAMDAIVGYFLRTIAKTNITNYNNIALASQTVVIRLHHLLALSKRKLALSPRSTTSSVTKPCYPGAMIFASPVSAVAGYFNALEAEN</sequence>
<proteinExistence type="predicted"/>
<dbReference type="Proteomes" id="UP000799755">
    <property type="component" value="Unassembled WGS sequence"/>
</dbReference>
<evidence type="ECO:0000313" key="1">
    <source>
        <dbReference type="EMBL" id="KAF2467215.1"/>
    </source>
</evidence>
<gene>
    <name evidence="1" type="ORF">BDR25DRAFT_235102</name>
</gene>
<evidence type="ECO:0000313" key="2">
    <source>
        <dbReference type="Proteomes" id="UP000799755"/>
    </source>
</evidence>
<reference evidence="1" key="1">
    <citation type="journal article" date="2020" name="Stud. Mycol.">
        <title>101 Dothideomycetes genomes: a test case for predicting lifestyles and emergence of pathogens.</title>
        <authorList>
            <person name="Haridas S."/>
            <person name="Albert R."/>
            <person name="Binder M."/>
            <person name="Bloem J."/>
            <person name="Labutti K."/>
            <person name="Salamov A."/>
            <person name="Andreopoulos B."/>
            <person name="Baker S."/>
            <person name="Barry K."/>
            <person name="Bills G."/>
            <person name="Bluhm B."/>
            <person name="Cannon C."/>
            <person name="Castanera R."/>
            <person name="Culley D."/>
            <person name="Daum C."/>
            <person name="Ezra D."/>
            <person name="Gonzalez J."/>
            <person name="Henrissat B."/>
            <person name="Kuo A."/>
            <person name="Liang C."/>
            <person name="Lipzen A."/>
            <person name="Lutzoni F."/>
            <person name="Magnuson J."/>
            <person name="Mondo S."/>
            <person name="Nolan M."/>
            <person name="Ohm R."/>
            <person name="Pangilinan J."/>
            <person name="Park H.-J."/>
            <person name="Ramirez L."/>
            <person name="Alfaro M."/>
            <person name="Sun H."/>
            <person name="Tritt A."/>
            <person name="Yoshinaga Y."/>
            <person name="Zwiers L.-H."/>
            <person name="Turgeon B."/>
            <person name="Goodwin S."/>
            <person name="Spatafora J."/>
            <person name="Crous P."/>
            <person name="Grigoriev I."/>
        </authorList>
    </citation>
    <scope>NUCLEOTIDE SEQUENCE</scope>
    <source>
        <strain evidence="1">ATCC 200398</strain>
    </source>
</reference>
<feature type="non-terminal residue" evidence="1">
    <location>
        <position position="1"/>
    </location>
</feature>
<organism evidence="1 2">
    <name type="scientific">Lindgomyces ingoldianus</name>
    <dbReference type="NCBI Taxonomy" id="673940"/>
    <lineage>
        <taxon>Eukaryota</taxon>
        <taxon>Fungi</taxon>
        <taxon>Dikarya</taxon>
        <taxon>Ascomycota</taxon>
        <taxon>Pezizomycotina</taxon>
        <taxon>Dothideomycetes</taxon>
        <taxon>Pleosporomycetidae</taxon>
        <taxon>Pleosporales</taxon>
        <taxon>Lindgomycetaceae</taxon>
        <taxon>Lindgomyces</taxon>
    </lineage>
</organism>
<comment type="caution">
    <text evidence="1">The sequence shown here is derived from an EMBL/GenBank/DDBJ whole genome shotgun (WGS) entry which is preliminary data.</text>
</comment>
<keyword evidence="2" id="KW-1185">Reference proteome</keyword>
<dbReference type="EMBL" id="MU003521">
    <property type="protein sequence ID" value="KAF2467215.1"/>
    <property type="molecule type" value="Genomic_DNA"/>
</dbReference>
<name>A0ACB6QL19_9PLEO</name>